<organism evidence="2 3">
    <name type="scientific">Trichuris muris</name>
    <name type="common">Mouse whipworm</name>
    <dbReference type="NCBI Taxonomy" id="70415"/>
    <lineage>
        <taxon>Eukaryota</taxon>
        <taxon>Metazoa</taxon>
        <taxon>Ecdysozoa</taxon>
        <taxon>Nematoda</taxon>
        <taxon>Enoplea</taxon>
        <taxon>Dorylaimia</taxon>
        <taxon>Trichinellida</taxon>
        <taxon>Trichuridae</taxon>
        <taxon>Trichuris</taxon>
    </lineage>
</organism>
<name>A0A5S6R3X9_TRIMR</name>
<sequence length="245" mass="27943">MVDRAVSICDKEYFPQETEYIKNTLHENGYPINFVSSIIRDSLNQTRSNQATRESTQPLKITIPYVQGLGESIKELGLGLNFKVFFKSSPNLRSILRSDKSKAPKEEVPGVVYQIKCCCAASYIGETGNSLLHRFGEHMATVERYKTARIREEGGQPKRERPQRLDPKKAIEDTIKASVIIEHYSQCSNDLQPYILCRESLFSLRKIKEALFIKTNRRFNYDKGAEVSDVWSTVITKAACCNLHI</sequence>
<evidence type="ECO:0000259" key="1">
    <source>
        <dbReference type="Pfam" id="PF26215"/>
    </source>
</evidence>
<keyword evidence="2" id="KW-1185">Reference proteome</keyword>
<accession>A0A5S6R3X9</accession>
<dbReference type="Pfam" id="PF26215">
    <property type="entry name" value="HTH_animal"/>
    <property type="match status" value="1"/>
</dbReference>
<dbReference type="PANTHER" id="PTHR21301:SF11">
    <property type="entry name" value="GIY-YIG DOMAIN-CONTAINING PROTEIN"/>
    <property type="match status" value="1"/>
</dbReference>
<evidence type="ECO:0000313" key="2">
    <source>
        <dbReference type="Proteomes" id="UP000046395"/>
    </source>
</evidence>
<dbReference type="WBParaSite" id="TMUE_3000014019.1">
    <property type="protein sequence ID" value="TMUE_3000014019.1"/>
    <property type="gene ID" value="WBGene00302098"/>
</dbReference>
<evidence type="ECO:0000313" key="3">
    <source>
        <dbReference type="WBParaSite" id="TMUE_3000014019.1"/>
    </source>
</evidence>
<proteinExistence type="predicted"/>
<feature type="domain" description="Helix-turn-helix" evidence="1">
    <location>
        <begin position="1"/>
        <end position="40"/>
    </location>
</feature>
<dbReference type="InterPro" id="IPR058912">
    <property type="entry name" value="HTH_animal"/>
</dbReference>
<dbReference type="Proteomes" id="UP000046395">
    <property type="component" value="Unassembled WGS sequence"/>
</dbReference>
<dbReference type="PANTHER" id="PTHR21301">
    <property type="entry name" value="REVERSE TRANSCRIPTASE"/>
    <property type="match status" value="1"/>
</dbReference>
<reference evidence="3" key="1">
    <citation type="submission" date="2019-12" db="UniProtKB">
        <authorList>
            <consortium name="WormBaseParasite"/>
        </authorList>
    </citation>
    <scope>IDENTIFICATION</scope>
</reference>
<dbReference type="AlphaFoldDB" id="A0A5S6R3X9"/>
<protein>
    <submittedName>
        <fullName evidence="3">GIY-YIG domain-containing protein</fullName>
    </submittedName>
</protein>